<evidence type="ECO:0000256" key="1">
    <source>
        <dbReference type="ARBA" id="ARBA00004162"/>
    </source>
</evidence>
<keyword evidence="8" id="KW-0811">Translocation</keyword>
<evidence type="ECO:0000256" key="6">
    <source>
        <dbReference type="ARBA" id="ARBA00022927"/>
    </source>
</evidence>
<evidence type="ECO:0000256" key="8">
    <source>
        <dbReference type="ARBA" id="ARBA00023010"/>
    </source>
</evidence>
<dbReference type="Proteomes" id="UP000316181">
    <property type="component" value="Unassembled WGS sequence"/>
</dbReference>
<dbReference type="OrthoDB" id="3267178at2"/>
<keyword evidence="5 11" id="KW-0812">Transmembrane</keyword>
<dbReference type="Pfam" id="PF02699">
    <property type="entry name" value="YajC"/>
    <property type="match status" value="1"/>
</dbReference>
<evidence type="ECO:0000256" key="7">
    <source>
        <dbReference type="ARBA" id="ARBA00022989"/>
    </source>
</evidence>
<dbReference type="AlphaFoldDB" id="A0A542SMP6"/>
<feature type="region of interest" description="Disordered" evidence="10">
    <location>
        <begin position="117"/>
        <end position="138"/>
    </location>
</feature>
<keyword evidence="13" id="KW-1185">Reference proteome</keyword>
<dbReference type="GO" id="GO:0005886">
    <property type="term" value="C:plasma membrane"/>
    <property type="evidence" value="ECO:0007669"/>
    <property type="project" value="UniProtKB-SubCell"/>
</dbReference>
<proteinExistence type="inferred from homology"/>
<evidence type="ECO:0000256" key="3">
    <source>
        <dbReference type="ARBA" id="ARBA00022448"/>
    </source>
</evidence>
<gene>
    <name evidence="12" type="ORF">FB389_0545</name>
</gene>
<evidence type="ECO:0000313" key="13">
    <source>
        <dbReference type="Proteomes" id="UP000316181"/>
    </source>
</evidence>
<evidence type="ECO:0000256" key="10">
    <source>
        <dbReference type="SAM" id="MobiDB-lite"/>
    </source>
</evidence>
<reference evidence="12 13" key="1">
    <citation type="submission" date="2019-06" db="EMBL/GenBank/DDBJ databases">
        <title>Sequencing the genomes of 1000 actinobacteria strains.</title>
        <authorList>
            <person name="Klenk H.-P."/>
        </authorList>
    </citation>
    <scope>NUCLEOTIDE SEQUENCE [LARGE SCALE GENOMIC DNA]</scope>
    <source>
        <strain evidence="12 13">DSM 10596</strain>
    </source>
</reference>
<sequence>MSQFKLDPMIIVLFLLIIGMVWMMTKQRKSQREAQNFVDSLEPGQEVMTLAGYVGTIVSIDDHYIVLESVPGGAQTKWVKAAIRKPGAGVPGVPQQAATETAADVEIPDNVAKLIGEDTSIVDKHTDTTEHNKRENDK</sequence>
<dbReference type="GO" id="GO:0015031">
    <property type="term" value="P:protein transport"/>
    <property type="evidence" value="ECO:0007669"/>
    <property type="project" value="UniProtKB-KW"/>
</dbReference>
<protein>
    <submittedName>
        <fullName evidence="12">Preprotein translocase YajC subunit</fullName>
    </submittedName>
</protein>
<dbReference type="EMBL" id="VFNV01000001">
    <property type="protein sequence ID" value="TQK75903.1"/>
    <property type="molecule type" value="Genomic_DNA"/>
</dbReference>
<comment type="similarity">
    <text evidence="2">Belongs to the YajC family.</text>
</comment>
<dbReference type="PANTHER" id="PTHR33909">
    <property type="entry name" value="SEC TRANSLOCON ACCESSORY COMPLEX SUBUNIT YAJC"/>
    <property type="match status" value="1"/>
</dbReference>
<comment type="caution">
    <text evidence="12">The sequence shown here is derived from an EMBL/GenBank/DDBJ whole genome shotgun (WGS) entry which is preliminary data.</text>
</comment>
<evidence type="ECO:0000256" key="5">
    <source>
        <dbReference type="ARBA" id="ARBA00022692"/>
    </source>
</evidence>
<organism evidence="12 13">
    <name type="scientific">Rarobacter incanus</name>
    <dbReference type="NCBI Taxonomy" id="153494"/>
    <lineage>
        <taxon>Bacteria</taxon>
        <taxon>Bacillati</taxon>
        <taxon>Actinomycetota</taxon>
        <taxon>Actinomycetes</taxon>
        <taxon>Micrococcales</taxon>
        <taxon>Rarobacteraceae</taxon>
        <taxon>Rarobacter</taxon>
    </lineage>
</organism>
<dbReference type="SMART" id="SM01323">
    <property type="entry name" value="YajC"/>
    <property type="match status" value="1"/>
</dbReference>
<evidence type="ECO:0000313" key="12">
    <source>
        <dbReference type="EMBL" id="TQK75903.1"/>
    </source>
</evidence>
<keyword evidence="6" id="KW-0653">Protein transport</keyword>
<evidence type="ECO:0000256" key="9">
    <source>
        <dbReference type="ARBA" id="ARBA00023136"/>
    </source>
</evidence>
<name>A0A542SMP6_9MICO</name>
<keyword evidence="3" id="KW-0813">Transport</keyword>
<dbReference type="PANTHER" id="PTHR33909:SF1">
    <property type="entry name" value="SEC TRANSLOCON ACCESSORY COMPLEX SUBUNIT YAJC"/>
    <property type="match status" value="1"/>
</dbReference>
<keyword evidence="7 11" id="KW-1133">Transmembrane helix</keyword>
<feature type="transmembrane region" description="Helical" evidence="11">
    <location>
        <begin position="6"/>
        <end position="25"/>
    </location>
</feature>
<dbReference type="NCBIfam" id="TIGR00739">
    <property type="entry name" value="yajC"/>
    <property type="match status" value="1"/>
</dbReference>
<accession>A0A542SMP6</accession>
<feature type="compositionally biased region" description="Basic and acidic residues" evidence="10">
    <location>
        <begin position="121"/>
        <end position="138"/>
    </location>
</feature>
<evidence type="ECO:0000256" key="2">
    <source>
        <dbReference type="ARBA" id="ARBA00006742"/>
    </source>
</evidence>
<evidence type="ECO:0000256" key="4">
    <source>
        <dbReference type="ARBA" id="ARBA00022475"/>
    </source>
</evidence>
<keyword evidence="4" id="KW-1003">Cell membrane</keyword>
<evidence type="ECO:0000256" key="11">
    <source>
        <dbReference type="SAM" id="Phobius"/>
    </source>
</evidence>
<keyword evidence="9 11" id="KW-0472">Membrane</keyword>
<dbReference type="InterPro" id="IPR003849">
    <property type="entry name" value="Preprotein_translocase_YajC"/>
</dbReference>
<comment type="subcellular location">
    <subcellularLocation>
        <location evidence="1">Cell membrane</location>
        <topology evidence="1">Single-pass membrane protein</topology>
    </subcellularLocation>
</comment>
<dbReference type="RefSeq" id="WP_142111238.1">
    <property type="nucleotide sequence ID" value="NZ_BAAATB010000008.1"/>
</dbReference>